<organism evidence="1 2">
    <name type="scientific">Papaver somniferum</name>
    <name type="common">Opium poppy</name>
    <dbReference type="NCBI Taxonomy" id="3469"/>
    <lineage>
        <taxon>Eukaryota</taxon>
        <taxon>Viridiplantae</taxon>
        <taxon>Streptophyta</taxon>
        <taxon>Embryophyta</taxon>
        <taxon>Tracheophyta</taxon>
        <taxon>Spermatophyta</taxon>
        <taxon>Magnoliopsida</taxon>
        <taxon>Ranunculales</taxon>
        <taxon>Papaveraceae</taxon>
        <taxon>Papaveroideae</taxon>
        <taxon>Papaver</taxon>
    </lineage>
</organism>
<keyword evidence="2" id="KW-1185">Reference proteome</keyword>
<evidence type="ECO:0000313" key="1">
    <source>
        <dbReference type="EMBL" id="RZC76462.1"/>
    </source>
</evidence>
<protein>
    <submittedName>
        <fullName evidence="1">Uncharacterized protein</fullName>
    </submittedName>
</protein>
<proteinExistence type="predicted"/>
<accession>A0A4Y7KVP2</accession>
<evidence type="ECO:0000313" key="2">
    <source>
        <dbReference type="Proteomes" id="UP000316621"/>
    </source>
</evidence>
<gene>
    <name evidence="1" type="ORF">C5167_000620</name>
</gene>
<dbReference type="Proteomes" id="UP000316621">
    <property type="component" value="Chromosome 9"/>
</dbReference>
<sequence>MGSITSTNGRQMCIGNHMWDVATERRDKKLVDKLYVEQNKFRVLKKGGMMGEHCVCSYA</sequence>
<name>A0A4Y7KVP2_PAPSO</name>
<dbReference type="EMBL" id="CM010723">
    <property type="protein sequence ID" value="RZC76462.1"/>
    <property type="molecule type" value="Genomic_DNA"/>
</dbReference>
<reference evidence="1 2" key="1">
    <citation type="journal article" date="2018" name="Science">
        <title>The opium poppy genome and morphinan production.</title>
        <authorList>
            <person name="Guo L."/>
            <person name="Winzer T."/>
            <person name="Yang X."/>
            <person name="Li Y."/>
            <person name="Ning Z."/>
            <person name="He Z."/>
            <person name="Teodor R."/>
            <person name="Lu Y."/>
            <person name="Bowser T.A."/>
            <person name="Graham I.A."/>
            <person name="Ye K."/>
        </authorList>
    </citation>
    <scope>NUCLEOTIDE SEQUENCE [LARGE SCALE GENOMIC DNA]</scope>
    <source>
        <strain evidence="2">cv. HN1</strain>
        <tissue evidence="1">Leaves</tissue>
    </source>
</reference>
<dbReference type="AlphaFoldDB" id="A0A4Y7KVP2"/>
<dbReference type="Gramene" id="RZC76462">
    <property type="protein sequence ID" value="RZC76462"/>
    <property type="gene ID" value="C5167_000620"/>
</dbReference>